<dbReference type="SUPFAM" id="SSF52540">
    <property type="entry name" value="P-loop containing nucleoside triphosphate hydrolases"/>
    <property type="match status" value="1"/>
</dbReference>
<dbReference type="PROSITE" id="PS00211">
    <property type="entry name" value="ABC_TRANSPORTER_1"/>
    <property type="match status" value="1"/>
</dbReference>
<evidence type="ECO:0000313" key="12">
    <source>
        <dbReference type="EMBL" id="MYD89371.1"/>
    </source>
</evidence>
<evidence type="ECO:0000256" key="3">
    <source>
        <dbReference type="ARBA" id="ARBA00022475"/>
    </source>
</evidence>
<dbReference type="Gene3D" id="1.20.1560.10">
    <property type="entry name" value="ABC transporter type 1, transmembrane domain"/>
    <property type="match status" value="1"/>
</dbReference>
<dbReference type="SMART" id="SM00382">
    <property type="entry name" value="AAA"/>
    <property type="match status" value="1"/>
</dbReference>
<evidence type="ECO:0000259" key="11">
    <source>
        <dbReference type="PROSITE" id="PS50929"/>
    </source>
</evidence>
<evidence type="ECO:0000256" key="4">
    <source>
        <dbReference type="ARBA" id="ARBA00022692"/>
    </source>
</evidence>
<dbReference type="Pfam" id="PF00664">
    <property type="entry name" value="ABC_membrane"/>
    <property type="match status" value="1"/>
</dbReference>
<feature type="transmembrane region" description="Helical" evidence="9">
    <location>
        <begin position="316"/>
        <end position="335"/>
    </location>
</feature>
<evidence type="ECO:0000256" key="7">
    <source>
        <dbReference type="ARBA" id="ARBA00022989"/>
    </source>
</evidence>
<proteinExistence type="predicted"/>
<keyword evidence="6 12" id="KW-0067">ATP-binding</keyword>
<protein>
    <submittedName>
        <fullName evidence="12">ABC transporter ATP-binding protein</fullName>
    </submittedName>
</protein>
<feature type="transmembrane region" description="Helical" evidence="9">
    <location>
        <begin position="169"/>
        <end position="187"/>
    </location>
</feature>
<dbReference type="InterPro" id="IPR039421">
    <property type="entry name" value="Type_1_exporter"/>
</dbReference>
<feature type="transmembrane region" description="Helical" evidence="9">
    <location>
        <begin position="193"/>
        <end position="211"/>
    </location>
</feature>
<comment type="caution">
    <text evidence="12">The sequence shown here is derived from an EMBL/GenBank/DDBJ whole genome shotgun (WGS) entry which is preliminary data.</text>
</comment>
<dbReference type="InterPro" id="IPR017871">
    <property type="entry name" value="ABC_transporter-like_CS"/>
</dbReference>
<dbReference type="PANTHER" id="PTHR43394:SF1">
    <property type="entry name" value="ATP-BINDING CASSETTE SUB-FAMILY B MEMBER 10, MITOCHONDRIAL"/>
    <property type="match status" value="1"/>
</dbReference>
<keyword evidence="5" id="KW-0547">Nucleotide-binding</keyword>
<dbReference type="PROSITE" id="PS50929">
    <property type="entry name" value="ABC_TM1F"/>
    <property type="match status" value="1"/>
</dbReference>
<dbReference type="Pfam" id="PF00005">
    <property type="entry name" value="ABC_tran"/>
    <property type="match status" value="1"/>
</dbReference>
<feature type="transmembrane region" description="Helical" evidence="9">
    <location>
        <begin position="90"/>
        <end position="110"/>
    </location>
</feature>
<evidence type="ECO:0000256" key="8">
    <source>
        <dbReference type="ARBA" id="ARBA00023136"/>
    </source>
</evidence>
<dbReference type="InterPro" id="IPR027417">
    <property type="entry name" value="P-loop_NTPase"/>
</dbReference>
<comment type="subcellular location">
    <subcellularLocation>
        <location evidence="1">Cell membrane</location>
        <topology evidence="1">Multi-pass membrane protein</topology>
    </subcellularLocation>
</comment>
<dbReference type="Gene3D" id="3.40.50.300">
    <property type="entry name" value="P-loop containing nucleotide triphosphate hydrolases"/>
    <property type="match status" value="1"/>
</dbReference>
<dbReference type="GO" id="GO:0015421">
    <property type="term" value="F:ABC-type oligopeptide transporter activity"/>
    <property type="evidence" value="ECO:0007669"/>
    <property type="project" value="TreeGrafter"/>
</dbReference>
<evidence type="ECO:0000256" key="2">
    <source>
        <dbReference type="ARBA" id="ARBA00022448"/>
    </source>
</evidence>
<organism evidence="12">
    <name type="scientific">Caldilineaceae bacterium SB0662_bin_9</name>
    <dbReference type="NCBI Taxonomy" id="2605258"/>
    <lineage>
        <taxon>Bacteria</taxon>
        <taxon>Bacillati</taxon>
        <taxon>Chloroflexota</taxon>
        <taxon>Caldilineae</taxon>
        <taxon>Caldilineales</taxon>
        <taxon>Caldilineaceae</taxon>
    </lineage>
</organism>
<keyword evidence="8 9" id="KW-0472">Membrane</keyword>
<dbReference type="InterPro" id="IPR036640">
    <property type="entry name" value="ABC1_TM_sf"/>
</dbReference>
<dbReference type="PROSITE" id="PS50893">
    <property type="entry name" value="ABC_TRANSPORTER_2"/>
    <property type="match status" value="1"/>
</dbReference>
<sequence>MNLPALKRALGYSLHHSRFMMLALGSMLVGTLAQLAVPQFIQDILDNVTLALAASGMTGLDAAGLDSLMADSGFTLEQLTDAANNPLQPLVVSSVLILFFSIGRGVFAFLQAYMAEKNGQYAAYDFRNELFAKISSLSFSYHDRQRTGELMVRATDDVEKVRQFISQGLLMAGQALVLMVASLSILFYTNWRLALVVVPILPVAMLMFMFFGSRVGPLFAMIQQRLSHLNSILQENVAGLQVVKSYVREKSEQARFGKVAEEHMRNSIRVSRFMSVMFPFLFLVANLAIVAVTWYGGRLLIFDELTLGQWSKFMLYITYIFFPIGQFGFIIAMATQASASAARVFEILDTDVEVRNRPGARTLDTVQGMVEFRNVTFRYFEGSEPVLNDVSFGVMPGETIAILGATGSGKSTIINLLPRFYDVSDGAILIDGMDIRDATLDSLRSQIGIVLQETVLFSGTIRDNIAFGRPEATDIEVEAVARDAAIHDFIVSQPNGYRTDVGERGSTLSGGQKQRVAIARALLLQPRILILDDSTSSVDLQTEQRIQQALDRLMEQRTSFVIAQRISTVRNADRILILENGRLAATGTHETLMESNELYADIFSSQLVDDSAALAEAQAGWA</sequence>
<dbReference type="FunFam" id="3.40.50.300:FF:000221">
    <property type="entry name" value="Multidrug ABC transporter ATP-binding protein"/>
    <property type="match status" value="1"/>
</dbReference>
<evidence type="ECO:0000256" key="6">
    <source>
        <dbReference type="ARBA" id="ARBA00022840"/>
    </source>
</evidence>
<evidence type="ECO:0000256" key="5">
    <source>
        <dbReference type="ARBA" id="ARBA00022741"/>
    </source>
</evidence>
<accession>A0A6B1DQE5</accession>
<dbReference type="GO" id="GO:0005886">
    <property type="term" value="C:plasma membrane"/>
    <property type="evidence" value="ECO:0007669"/>
    <property type="project" value="UniProtKB-SubCell"/>
</dbReference>
<dbReference type="PANTHER" id="PTHR43394">
    <property type="entry name" value="ATP-DEPENDENT PERMEASE MDL1, MITOCHONDRIAL"/>
    <property type="match status" value="1"/>
</dbReference>
<dbReference type="CDD" id="cd18542">
    <property type="entry name" value="ABC_6TM_YknU_like"/>
    <property type="match status" value="1"/>
</dbReference>
<keyword evidence="2" id="KW-0813">Transport</keyword>
<dbReference type="EMBL" id="VXPY01000018">
    <property type="protein sequence ID" value="MYD89371.1"/>
    <property type="molecule type" value="Genomic_DNA"/>
</dbReference>
<feature type="transmembrane region" description="Helical" evidence="9">
    <location>
        <begin position="273"/>
        <end position="296"/>
    </location>
</feature>
<dbReference type="SUPFAM" id="SSF90123">
    <property type="entry name" value="ABC transporter transmembrane region"/>
    <property type="match status" value="1"/>
</dbReference>
<keyword evidence="3" id="KW-1003">Cell membrane</keyword>
<feature type="domain" description="ABC transmembrane type-1" evidence="11">
    <location>
        <begin position="22"/>
        <end position="336"/>
    </location>
</feature>
<dbReference type="InterPro" id="IPR003439">
    <property type="entry name" value="ABC_transporter-like_ATP-bd"/>
</dbReference>
<keyword evidence="4 9" id="KW-0812">Transmembrane</keyword>
<dbReference type="GO" id="GO:0016887">
    <property type="term" value="F:ATP hydrolysis activity"/>
    <property type="evidence" value="ECO:0007669"/>
    <property type="project" value="InterPro"/>
</dbReference>
<keyword evidence="7 9" id="KW-1133">Transmembrane helix</keyword>
<reference evidence="12" key="1">
    <citation type="submission" date="2019-09" db="EMBL/GenBank/DDBJ databases">
        <title>Characterisation of the sponge microbiome using genome-centric metagenomics.</title>
        <authorList>
            <person name="Engelberts J.P."/>
            <person name="Robbins S.J."/>
            <person name="De Goeij J.M."/>
            <person name="Aranda M."/>
            <person name="Bell S.C."/>
            <person name="Webster N.S."/>
        </authorList>
    </citation>
    <scope>NUCLEOTIDE SEQUENCE</scope>
    <source>
        <strain evidence="12">SB0662_bin_9</strain>
    </source>
</reference>
<dbReference type="InterPro" id="IPR011527">
    <property type="entry name" value="ABC1_TM_dom"/>
</dbReference>
<feature type="domain" description="ABC transporter" evidence="10">
    <location>
        <begin position="370"/>
        <end position="605"/>
    </location>
</feature>
<dbReference type="GO" id="GO:0005524">
    <property type="term" value="F:ATP binding"/>
    <property type="evidence" value="ECO:0007669"/>
    <property type="project" value="UniProtKB-KW"/>
</dbReference>
<gene>
    <name evidence="12" type="ORF">F4Y08_03385</name>
</gene>
<evidence type="ECO:0000256" key="9">
    <source>
        <dbReference type="SAM" id="Phobius"/>
    </source>
</evidence>
<dbReference type="AlphaFoldDB" id="A0A6B1DQE5"/>
<name>A0A6B1DQE5_9CHLR</name>
<evidence type="ECO:0000259" key="10">
    <source>
        <dbReference type="PROSITE" id="PS50893"/>
    </source>
</evidence>
<dbReference type="InterPro" id="IPR003593">
    <property type="entry name" value="AAA+_ATPase"/>
</dbReference>
<evidence type="ECO:0000256" key="1">
    <source>
        <dbReference type="ARBA" id="ARBA00004651"/>
    </source>
</evidence>